<comment type="catalytic activity">
    <reaction evidence="5">
        <text>[(1-&gt;4)-alpha-D-galacturonosyl methyl ester](n) + n H2O = [(1-&gt;4)-alpha-D-galacturonosyl](n) + n methanol + n H(+)</text>
        <dbReference type="Rhea" id="RHEA:22380"/>
        <dbReference type="Rhea" id="RHEA-COMP:14570"/>
        <dbReference type="Rhea" id="RHEA-COMP:14573"/>
        <dbReference type="ChEBI" id="CHEBI:15377"/>
        <dbReference type="ChEBI" id="CHEBI:15378"/>
        <dbReference type="ChEBI" id="CHEBI:17790"/>
        <dbReference type="ChEBI" id="CHEBI:140522"/>
        <dbReference type="ChEBI" id="CHEBI:140523"/>
        <dbReference type="EC" id="3.1.1.11"/>
    </reaction>
</comment>
<keyword evidence="3 5" id="KW-0063">Aspartyl esterase</keyword>
<proteinExistence type="inferred from homology"/>
<dbReference type="AlphaFoldDB" id="A0A9W4DYW5"/>
<protein>
    <recommendedName>
        <fullName evidence="5">Pectinesterase</fullName>
        <ecNumber evidence="5">3.1.1.11</ecNumber>
    </recommendedName>
</protein>
<reference evidence="7" key="1">
    <citation type="submission" date="2021-05" db="EMBL/GenBank/DDBJ databases">
        <authorList>
            <person name="Arsene-Ploetze F."/>
        </authorList>
    </citation>
    <scope>NUCLEOTIDE SEQUENCE</scope>
    <source>
        <strain evidence="7">DSM 42138</strain>
    </source>
</reference>
<gene>
    <name evidence="7" type="ORF">SCOCK_400051</name>
</gene>
<feature type="domain" description="Pectinesterase catalytic" evidence="6">
    <location>
        <begin position="40"/>
        <end position="343"/>
    </location>
</feature>
<dbReference type="SUPFAM" id="SSF51126">
    <property type="entry name" value="Pectin lyase-like"/>
    <property type="match status" value="1"/>
</dbReference>
<feature type="chain" id="PRO_5041018960" description="Pectinesterase" evidence="5">
    <location>
        <begin position="27"/>
        <end position="352"/>
    </location>
</feature>
<evidence type="ECO:0000313" key="7">
    <source>
        <dbReference type="EMBL" id="CAG6396394.1"/>
    </source>
</evidence>
<comment type="similarity">
    <text evidence="1">Belongs to the pectinesterase family.</text>
</comment>
<feature type="signal peptide" evidence="5">
    <location>
        <begin position="1"/>
        <end position="26"/>
    </location>
</feature>
<dbReference type="InterPro" id="IPR011050">
    <property type="entry name" value="Pectin_lyase_fold/virulence"/>
</dbReference>
<dbReference type="EMBL" id="CAJSLV010000071">
    <property type="protein sequence ID" value="CAG6396394.1"/>
    <property type="molecule type" value="Genomic_DNA"/>
</dbReference>
<evidence type="ECO:0000259" key="6">
    <source>
        <dbReference type="Pfam" id="PF01095"/>
    </source>
</evidence>
<dbReference type="InterPro" id="IPR012334">
    <property type="entry name" value="Pectin_lyas_fold"/>
</dbReference>
<dbReference type="PROSITE" id="PS00503">
    <property type="entry name" value="PECTINESTERASE_2"/>
    <property type="match status" value="1"/>
</dbReference>
<sequence length="352" mass="36089">MHPTPRKRTLGLALAGALCTAGPAAGCPVPAAAASAVTLTVAHSGAQYSSIQAAVNAVPDDSATAYTISIAAGTYAEYLTVPAGKLHLTLAGATGNPADVRVDGSRYNGLAKPGGGTYGTEGSATVHVKANDFTAEHLTFRNLFSRLANPSVTGTQSVALAMEGDRQTYVDCDFYGHQDTLLSWNSTSSRSLRQYVRGGEIDGDVDFIFGNGTLVVDRSHINVLSDDGFTSGYLAAPATFGSNPYGILLTGDTVTSSFAAGRLYLGRAWTPSGDAVPQMVVRQTSLPAAISSAGPWTGISGATWTSGRYGEYGNTGPGATVTSARPQLSSATAASYTATAYLAGGDGWNPVR</sequence>
<evidence type="ECO:0000256" key="4">
    <source>
        <dbReference type="PROSITE-ProRule" id="PRU10040"/>
    </source>
</evidence>
<dbReference type="GO" id="GO:0009279">
    <property type="term" value="C:cell outer membrane"/>
    <property type="evidence" value="ECO:0007669"/>
    <property type="project" value="TreeGrafter"/>
</dbReference>
<dbReference type="Pfam" id="PF01095">
    <property type="entry name" value="Pectinesterase"/>
    <property type="match status" value="1"/>
</dbReference>
<dbReference type="GO" id="GO:0042545">
    <property type="term" value="P:cell wall modification"/>
    <property type="evidence" value="ECO:0007669"/>
    <property type="project" value="UniProtKB-UniRule"/>
</dbReference>
<evidence type="ECO:0000256" key="1">
    <source>
        <dbReference type="ARBA" id="ARBA00008891"/>
    </source>
</evidence>
<evidence type="ECO:0000256" key="5">
    <source>
        <dbReference type="RuleBase" id="RU000589"/>
    </source>
</evidence>
<dbReference type="PANTHER" id="PTHR31321">
    <property type="entry name" value="ACYL-COA THIOESTER HYDROLASE YBHC-RELATED"/>
    <property type="match status" value="1"/>
</dbReference>
<dbReference type="RefSeq" id="WP_251494742.1">
    <property type="nucleotide sequence ID" value="NZ_CAJSLV010000071.1"/>
</dbReference>
<comment type="caution">
    <text evidence="7">The sequence shown here is derived from an EMBL/GenBank/DDBJ whole genome shotgun (WGS) entry which is preliminary data.</text>
</comment>
<keyword evidence="2 5" id="KW-0378">Hydrolase</keyword>
<evidence type="ECO:0000256" key="3">
    <source>
        <dbReference type="ARBA" id="ARBA00023085"/>
    </source>
</evidence>
<dbReference type="InterPro" id="IPR033131">
    <property type="entry name" value="Pectinesterase_Asp_AS"/>
</dbReference>
<dbReference type="EC" id="3.1.1.11" evidence="5"/>
<evidence type="ECO:0000256" key="2">
    <source>
        <dbReference type="ARBA" id="ARBA00022801"/>
    </source>
</evidence>
<keyword evidence="5" id="KW-0732">Signal</keyword>
<name>A0A9W4DYW5_9ACTN</name>
<organism evidence="7 8">
    <name type="scientific">Actinacidiphila cocklensis</name>
    <dbReference type="NCBI Taxonomy" id="887465"/>
    <lineage>
        <taxon>Bacteria</taxon>
        <taxon>Bacillati</taxon>
        <taxon>Actinomycetota</taxon>
        <taxon>Actinomycetes</taxon>
        <taxon>Kitasatosporales</taxon>
        <taxon>Streptomycetaceae</taxon>
        <taxon>Actinacidiphila</taxon>
    </lineage>
</organism>
<dbReference type="InterPro" id="IPR000070">
    <property type="entry name" value="Pectinesterase_cat"/>
</dbReference>
<dbReference type="GO" id="GO:0045490">
    <property type="term" value="P:pectin catabolic process"/>
    <property type="evidence" value="ECO:0007669"/>
    <property type="project" value="UniProtKB-UniRule"/>
</dbReference>
<dbReference type="GO" id="GO:0030599">
    <property type="term" value="F:pectinesterase activity"/>
    <property type="evidence" value="ECO:0007669"/>
    <property type="project" value="UniProtKB-UniRule"/>
</dbReference>
<feature type="active site" evidence="4">
    <location>
        <position position="206"/>
    </location>
</feature>
<keyword evidence="8" id="KW-1185">Reference proteome</keyword>
<dbReference type="PANTHER" id="PTHR31321:SF57">
    <property type="entry name" value="PECTINESTERASE 53-RELATED"/>
    <property type="match status" value="1"/>
</dbReference>
<accession>A0A9W4DYW5</accession>
<dbReference type="Gene3D" id="2.160.20.10">
    <property type="entry name" value="Single-stranded right-handed beta-helix, Pectin lyase-like"/>
    <property type="match status" value="1"/>
</dbReference>
<dbReference type="Proteomes" id="UP001152519">
    <property type="component" value="Unassembled WGS sequence"/>
</dbReference>
<comment type="pathway">
    <text evidence="5">Glycan metabolism; pectin degradation; 2-dehydro-3-deoxy-D-gluconate from pectin: step 1/5.</text>
</comment>
<evidence type="ECO:0000313" key="8">
    <source>
        <dbReference type="Proteomes" id="UP001152519"/>
    </source>
</evidence>